<dbReference type="Pfam" id="PF01408">
    <property type="entry name" value="GFO_IDH_MocA"/>
    <property type="match status" value="1"/>
</dbReference>
<keyword evidence="8" id="KW-1185">Reference proteome</keyword>
<dbReference type="InterPro" id="IPR054210">
    <property type="entry name" value="DUF6917"/>
</dbReference>
<reference evidence="7 8" key="1">
    <citation type="submission" date="2024-06" db="EMBL/GenBank/DDBJ databases">
        <title>The Natural Products Discovery Center: Release of the First 8490 Sequenced Strains for Exploring Actinobacteria Biosynthetic Diversity.</title>
        <authorList>
            <person name="Kalkreuter E."/>
            <person name="Kautsar S.A."/>
            <person name="Yang D."/>
            <person name="Bader C.D."/>
            <person name="Teijaro C.N."/>
            <person name="Fluegel L."/>
            <person name="Davis C.M."/>
            <person name="Simpson J.R."/>
            <person name="Lauterbach L."/>
            <person name="Steele A.D."/>
            <person name="Gui C."/>
            <person name="Meng S."/>
            <person name="Li G."/>
            <person name="Viehrig K."/>
            <person name="Ye F."/>
            <person name="Su P."/>
            <person name="Kiefer A.F."/>
            <person name="Nichols A."/>
            <person name="Cepeda A.J."/>
            <person name="Yan W."/>
            <person name="Fan B."/>
            <person name="Jiang Y."/>
            <person name="Adhikari A."/>
            <person name="Zheng C.-J."/>
            <person name="Schuster L."/>
            <person name="Cowan T.M."/>
            <person name="Smanski M.J."/>
            <person name="Chevrette M.G."/>
            <person name="De Carvalho L.P.S."/>
            <person name="Shen B."/>
        </authorList>
    </citation>
    <scope>NUCLEOTIDE SEQUENCE [LARGE SCALE GENOMIC DNA]</scope>
    <source>
        <strain evidence="7 8">NPDC006337</strain>
    </source>
</reference>
<comment type="similarity">
    <text evidence="1">Belongs to the Gfo/Idh/MocA family.</text>
</comment>
<dbReference type="InterPro" id="IPR051317">
    <property type="entry name" value="Gfo/Idh/MocA_oxidoreduct"/>
</dbReference>
<feature type="domain" description="Gfo/Idh/MocA-like oxidoreductase N-terminal" evidence="4">
    <location>
        <begin position="26"/>
        <end position="141"/>
    </location>
</feature>
<evidence type="ECO:0000313" key="8">
    <source>
        <dbReference type="Proteomes" id="UP001550378"/>
    </source>
</evidence>
<evidence type="ECO:0000313" key="7">
    <source>
        <dbReference type="EMBL" id="MEU0706915.1"/>
    </source>
</evidence>
<evidence type="ECO:0000256" key="1">
    <source>
        <dbReference type="ARBA" id="ARBA00010928"/>
    </source>
</evidence>
<dbReference type="InterPro" id="IPR036291">
    <property type="entry name" value="NAD(P)-bd_dom_sf"/>
</dbReference>
<feature type="domain" description="GFO/IDH/MocA-like oxidoreductase" evidence="6">
    <location>
        <begin position="162"/>
        <end position="268"/>
    </location>
</feature>
<protein>
    <submittedName>
        <fullName evidence="7">Gfo/Idh/MocA family oxidoreductase</fullName>
    </submittedName>
</protein>
<feature type="region of interest" description="Disordered" evidence="3">
    <location>
        <begin position="1"/>
        <end position="21"/>
    </location>
</feature>
<dbReference type="Gene3D" id="3.30.360.10">
    <property type="entry name" value="Dihydrodipicolinate Reductase, domain 2"/>
    <property type="match status" value="1"/>
</dbReference>
<evidence type="ECO:0000259" key="5">
    <source>
        <dbReference type="Pfam" id="PF21891"/>
    </source>
</evidence>
<evidence type="ECO:0000259" key="4">
    <source>
        <dbReference type="Pfam" id="PF01408"/>
    </source>
</evidence>
<dbReference type="InterPro" id="IPR055170">
    <property type="entry name" value="GFO_IDH_MocA-like_dom"/>
</dbReference>
<feature type="domain" description="DUF6917" evidence="5">
    <location>
        <begin position="333"/>
        <end position="457"/>
    </location>
</feature>
<proteinExistence type="inferred from homology"/>
<evidence type="ECO:0000259" key="6">
    <source>
        <dbReference type="Pfam" id="PF22725"/>
    </source>
</evidence>
<dbReference type="RefSeq" id="WP_359654095.1">
    <property type="nucleotide sequence ID" value="NZ_JBEXZP010000035.1"/>
</dbReference>
<dbReference type="SUPFAM" id="SSF51735">
    <property type="entry name" value="NAD(P)-binding Rossmann-fold domains"/>
    <property type="match status" value="1"/>
</dbReference>
<dbReference type="PANTHER" id="PTHR43708:SF5">
    <property type="entry name" value="CONSERVED EXPRESSED OXIDOREDUCTASE (EUROFUNG)-RELATED"/>
    <property type="match status" value="1"/>
</dbReference>
<evidence type="ECO:0000256" key="2">
    <source>
        <dbReference type="ARBA" id="ARBA00023002"/>
    </source>
</evidence>
<gene>
    <name evidence="7" type="ORF">ABZ508_05970</name>
</gene>
<dbReference type="PANTHER" id="PTHR43708">
    <property type="entry name" value="CONSERVED EXPRESSED OXIDOREDUCTASE (EUROFUNG)"/>
    <property type="match status" value="1"/>
</dbReference>
<comment type="caution">
    <text evidence="7">The sequence shown here is derived from an EMBL/GenBank/DDBJ whole genome shotgun (WGS) entry which is preliminary data.</text>
</comment>
<name>A0ABV2W045_9ACTN</name>
<dbReference type="Pfam" id="PF22725">
    <property type="entry name" value="GFO_IDH_MocA_C3"/>
    <property type="match status" value="1"/>
</dbReference>
<dbReference type="InterPro" id="IPR000683">
    <property type="entry name" value="Gfo/Idh/MocA-like_OxRdtase_N"/>
</dbReference>
<sequence>MSTRPAGHGAPRPTTTTTTDKDLGTMRIGVIGLGVIAPFFLSAVEDDPALSLTAVCDLDTAKLTGFAPSVTTFTDHRALLSSGLVDGVVITLPNHAHAPVVADALRAGIHVCCEKPLTVTSEDAYGLMALAEASGTTLFTAFHRRYNTHVLRLAGELPDRADISHVTSRYQERIEEHTGEDRWYQDIERCGGGCVIDNGPNALDALETVLGPLALRDATVGDVRAGVEFCAALDLVTPDGIPVAVDLDWALETGERKDITVHLKDGRVLHADMLEGFQAFKSSLDHEYAGIMAEFHHVVRDGRAEPDRGPHIVDLVEEAYAIGRVKETRLRMAAKEPVTARLVKLLFHRRTDRGMVLSPWESRCVRAGDVHELVTTTDRPAAPGDRVDHVGFLGFAEFPAGAVVERGDTVLGPRGPIGTVAGFDECHAPNHYNILIDTDRVLTAEDLDLHTTDTLTFSGGTQ</sequence>
<keyword evidence="2" id="KW-0560">Oxidoreductase</keyword>
<dbReference type="Pfam" id="PF21891">
    <property type="entry name" value="DUF6917"/>
    <property type="match status" value="1"/>
</dbReference>
<accession>A0ABV2W045</accession>
<organism evidence="7 8">
    <name type="scientific">Streptomyces lavendulocolor</name>
    <dbReference type="NCBI Taxonomy" id="67316"/>
    <lineage>
        <taxon>Bacteria</taxon>
        <taxon>Bacillati</taxon>
        <taxon>Actinomycetota</taxon>
        <taxon>Actinomycetes</taxon>
        <taxon>Kitasatosporales</taxon>
        <taxon>Streptomycetaceae</taxon>
        <taxon>Streptomyces</taxon>
    </lineage>
</organism>
<dbReference type="EMBL" id="JBEXZR010000003">
    <property type="protein sequence ID" value="MEU0706915.1"/>
    <property type="molecule type" value="Genomic_DNA"/>
</dbReference>
<evidence type="ECO:0000256" key="3">
    <source>
        <dbReference type="SAM" id="MobiDB-lite"/>
    </source>
</evidence>
<dbReference type="Gene3D" id="3.40.50.720">
    <property type="entry name" value="NAD(P)-binding Rossmann-like Domain"/>
    <property type="match status" value="1"/>
</dbReference>
<dbReference type="Proteomes" id="UP001550378">
    <property type="component" value="Unassembled WGS sequence"/>
</dbReference>